<sequence>MTRQIFLQRLRDGLRGLPPQTIDDIVADYEAHFVEGEAAGRSEAEVAQALGDPDRLARELRAEAGLRMWEEQKNPSAAMGAVFAVIGLGALDLLIVLPLLIGVAGALFGIGMGVVAAFFAGGAVFIGGPFFDPPGGAVTAIFAGLGLMAGSISAGAVLTLVTIGLVNALVWYGRLHFRLLKPAL</sequence>
<dbReference type="Pfam" id="PF22564">
    <property type="entry name" value="HAAS"/>
    <property type="match status" value="1"/>
</dbReference>
<protein>
    <submittedName>
        <fullName evidence="2">DUF1700 domain-containing protein</fullName>
    </submittedName>
</protein>
<comment type="caution">
    <text evidence="2">The sequence shown here is derived from an EMBL/GenBank/DDBJ whole genome shotgun (WGS) entry which is preliminary data.</text>
</comment>
<accession>A0ABW4N166</accession>
<keyword evidence="1" id="KW-0472">Membrane</keyword>
<reference evidence="3" key="1">
    <citation type="journal article" date="2019" name="Int. J. Syst. Evol. Microbiol.">
        <title>The Global Catalogue of Microorganisms (GCM) 10K type strain sequencing project: providing services to taxonomists for standard genome sequencing and annotation.</title>
        <authorList>
            <consortium name="The Broad Institute Genomics Platform"/>
            <consortium name="The Broad Institute Genome Sequencing Center for Infectious Disease"/>
            <person name="Wu L."/>
            <person name="Ma J."/>
        </authorList>
    </citation>
    <scope>NUCLEOTIDE SEQUENCE [LARGE SCALE GENOMIC DNA]</scope>
    <source>
        <strain evidence="3">DFY28</strain>
    </source>
</reference>
<evidence type="ECO:0000313" key="2">
    <source>
        <dbReference type="EMBL" id="MFD1783781.1"/>
    </source>
</evidence>
<evidence type="ECO:0000256" key="1">
    <source>
        <dbReference type="SAM" id="Phobius"/>
    </source>
</evidence>
<proteinExistence type="predicted"/>
<keyword evidence="3" id="KW-1185">Reference proteome</keyword>
<evidence type="ECO:0000313" key="3">
    <source>
        <dbReference type="Proteomes" id="UP001597237"/>
    </source>
</evidence>
<dbReference type="EMBL" id="JBHUEY010000001">
    <property type="protein sequence ID" value="MFD1783781.1"/>
    <property type="molecule type" value="Genomic_DNA"/>
</dbReference>
<feature type="transmembrane region" description="Helical" evidence="1">
    <location>
        <begin position="140"/>
        <end position="172"/>
    </location>
</feature>
<organism evidence="2 3">
    <name type="scientific">Phenylobacterium terrae</name>
    <dbReference type="NCBI Taxonomy" id="2665495"/>
    <lineage>
        <taxon>Bacteria</taxon>
        <taxon>Pseudomonadati</taxon>
        <taxon>Pseudomonadota</taxon>
        <taxon>Alphaproteobacteria</taxon>
        <taxon>Caulobacterales</taxon>
        <taxon>Caulobacteraceae</taxon>
        <taxon>Phenylobacterium</taxon>
    </lineage>
</organism>
<keyword evidence="1" id="KW-1133">Transmembrane helix</keyword>
<feature type="transmembrane region" description="Helical" evidence="1">
    <location>
        <begin position="77"/>
        <end position="101"/>
    </location>
</feature>
<keyword evidence="1" id="KW-0812">Transmembrane</keyword>
<name>A0ABW4N166_9CAUL</name>
<dbReference type="RefSeq" id="WP_377283027.1">
    <property type="nucleotide sequence ID" value="NZ_JBHRSI010000008.1"/>
</dbReference>
<dbReference type="Proteomes" id="UP001597237">
    <property type="component" value="Unassembled WGS sequence"/>
</dbReference>
<feature type="transmembrane region" description="Helical" evidence="1">
    <location>
        <begin position="107"/>
        <end position="128"/>
    </location>
</feature>
<gene>
    <name evidence="2" type="ORF">ACFSC0_10280</name>
</gene>